<dbReference type="Proteomes" id="UP000654370">
    <property type="component" value="Unassembled WGS sequence"/>
</dbReference>
<protein>
    <recommendedName>
        <fullName evidence="4">2-dehydropantoate 2-reductase</fullName>
        <ecNumber evidence="4">1.1.1.169</ecNumber>
    </recommendedName>
    <alternativeName>
        <fullName evidence="4">Ketopantoate reductase</fullName>
    </alternativeName>
</protein>
<accession>A0A8H7Q0A9</accession>
<evidence type="ECO:0000256" key="3">
    <source>
        <dbReference type="ARBA" id="ARBA00023002"/>
    </source>
</evidence>
<dbReference type="Pfam" id="PF08546">
    <property type="entry name" value="ApbA_C"/>
    <property type="match status" value="1"/>
</dbReference>
<dbReference type="Gene3D" id="3.40.50.720">
    <property type="entry name" value="NAD(P)-binding Rossmann-like Domain"/>
    <property type="match status" value="1"/>
</dbReference>
<dbReference type="InterPro" id="IPR003710">
    <property type="entry name" value="ApbA"/>
</dbReference>
<dbReference type="InterPro" id="IPR013328">
    <property type="entry name" value="6PGD_dom2"/>
</dbReference>
<dbReference type="EC" id="1.1.1.169" evidence="4"/>
<dbReference type="InterPro" id="IPR013752">
    <property type="entry name" value="KPA_reductase"/>
</dbReference>
<dbReference type="InterPro" id="IPR013332">
    <property type="entry name" value="KPR_N"/>
</dbReference>
<dbReference type="AlphaFoldDB" id="A0A8H7Q0A9"/>
<keyword evidence="8" id="KW-1185">Reference proteome</keyword>
<feature type="domain" description="Ketopantoate reductase N-terminal" evidence="5">
    <location>
        <begin position="11"/>
        <end position="159"/>
    </location>
</feature>
<reference evidence="7" key="1">
    <citation type="submission" date="2020-12" db="EMBL/GenBank/DDBJ databases">
        <title>Metabolic potential, ecology and presence of endohyphal bacteria is reflected in genomic diversity of Mucoromycotina.</title>
        <authorList>
            <person name="Muszewska A."/>
            <person name="Okrasinska A."/>
            <person name="Steczkiewicz K."/>
            <person name="Drgas O."/>
            <person name="Orlowska M."/>
            <person name="Perlinska-Lenart U."/>
            <person name="Aleksandrzak-Piekarczyk T."/>
            <person name="Szatraj K."/>
            <person name="Zielenkiewicz U."/>
            <person name="Pilsyk S."/>
            <person name="Malc E."/>
            <person name="Mieczkowski P."/>
            <person name="Kruszewska J.S."/>
            <person name="Biernat P."/>
            <person name="Pawlowska J."/>
        </authorList>
    </citation>
    <scope>NUCLEOTIDE SEQUENCE</scope>
    <source>
        <strain evidence="7">WA0000067209</strain>
    </source>
</reference>
<keyword evidence="3 4" id="KW-0560">Oxidoreductase</keyword>
<dbReference type="PANTHER" id="PTHR21708">
    <property type="entry name" value="PROBABLE 2-DEHYDROPANTOATE 2-REDUCTASE"/>
    <property type="match status" value="1"/>
</dbReference>
<dbReference type="GO" id="GO:0008677">
    <property type="term" value="F:2-dehydropantoate 2-reductase activity"/>
    <property type="evidence" value="ECO:0007669"/>
    <property type="project" value="UniProtKB-EC"/>
</dbReference>
<evidence type="ECO:0000256" key="2">
    <source>
        <dbReference type="ARBA" id="ARBA00022857"/>
    </source>
</evidence>
<dbReference type="Pfam" id="PF02558">
    <property type="entry name" value="ApbA"/>
    <property type="match status" value="1"/>
</dbReference>
<gene>
    <name evidence="7" type="ORF">INT43_006743</name>
</gene>
<comment type="similarity">
    <text evidence="1 4">Belongs to the ketopantoate reductase family.</text>
</comment>
<name>A0A8H7Q0A9_MORIS</name>
<dbReference type="InterPro" id="IPR008927">
    <property type="entry name" value="6-PGluconate_DH-like_C_sf"/>
</dbReference>
<comment type="function">
    <text evidence="4">Catalyzes the NADPH-dependent reduction of ketopantoate into pantoic acid.</text>
</comment>
<sequence length="321" mass="35118">MPSAIHKAKALIVGTGAIGCLYGWRLSKSASVSTVCRSNFEAVKRNGFNIQSQKWGDGVFKPHQVLKNTKEAIQDKYDYVVITTKALPDIYDVAELIRPAISSESTAIVLIQNGLDIETPIAKAFPCNPLISSVAYIAASQESAGNIVMSQDENLVLSQYLPTSIGDDKLNNFMDLLSAGNVTAKHVPDIQRIRWEKLIWNASFSSVCVATGMTTTQVLAHPPSAKLVENIMRDVIKAANSYGCNFDADAEVSNMIARTMAIANNYKPSMMLDSERKNPMEVEVILGNPVRRAETNNVSVPYLQSIYTVCSAINDRNLGRK</sequence>
<dbReference type="GO" id="GO:0005737">
    <property type="term" value="C:cytoplasm"/>
    <property type="evidence" value="ECO:0007669"/>
    <property type="project" value="TreeGrafter"/>
</dbReference>
<evidence type="ECO:0000256" key="1">
    <source>
        <dbReference type="ARBA" id="ARBA00007870"/>
    </source>
</evidence>
<dbReference type="PANTHER" id="PTHR21708:SF30">
    <property type="entry name" value="2-DEHYDROPANTOATE 2-REDUCTASE-RELATED"/>
    <property type="match status" value="1"/>
</dbReference>
<dbReference type="OrthoDB" id="3609at2759"/>
<dbReference type="NCBIfam" id="TIGR00745">
    <property type="entry name" value="apbA_panE"/>
    <property type="match status" value="1"/>
</dbReference>
<dbReference type="PROSITE" id="PS51257">
    <property type="entry name" value="PROKAR_LIPOPROTEIN"/>
    <property type="match status" value="1"/>
</dbReference>
<dbReference type="InterPro" id="IPR051402">
    <property type="entry name" value="KPR-Related"/>
</dbReference>
<evidence type="ECO:0000259" key="5">
    <source>
        <dbReference type="Pfam" id="PF02558"/>
    </source>
</evidence>
<keyword evidence="2 4" id="KW-0521">NADP</keyword>
<dbReference type="SUPFAM" id="SSF48179">
    <property type="entry name" value="6-phosphogluconate dehydrogenase C-terminal domain-like"/>
    <property type="match status" value="1"/>
</dbReference>
<evidence type="ECO:0000259" key="6">
    <source>
        <dbReference type="Pfam" id="PF08546"/>
    </source>
</evidence>
<dbReference type="SUPFAM" id="SSF51735">
    <property type="entry name" value="NAD(P)-binding Rossmann-fold domains"/>
    <property type="match status" value="1"/>
</dbReference>
<organism evidence="7 8">
    <name type="scientific">Mortierella isabellina</name>
    <name type="common">Filamentous fungus</name>
    <name type="synonym">Umbelopsis isabellina</name>
    <dbReference type="NCBI Taxonomy" id="91625"/>
    <lineage>
        <taxon>Eukaryota</taxon>
        <taxon>Fungi</taxon>
        <taxon>Fungi incertae sedis</taxon>
        <taxon>Mucoromycota</taxon>
        <taxon>Mucoromycotina</taxon>
        <taxon>Umbelopsidomycetes</taxon>
        <taxon>Umbelopsidales</taxon>
        <taxon>Umbelopsidaceae</taxon>
        <taxon>Umbelopsis</taxon>
    </lineage>
</organism>
<evidence type="ECO:0000256" key="4">
    <source>
        <dbReference type="RuleBase" id="RU362068"/>
    </source>
</evidence>
<comment type="catalytic activity">
    <reaction evidence="4">
        <text>(R)-pantoate + NADP(+) = 2-dehydropantoate + NADPH + H(+)</text>
        <dbReference type="Rhea" id="RHEA:16233"/>
        <dbReference type="ChEBI" id="CHEBI:11561"/>
        <dbReference type="ChEBI" id="CHEBI:15378"/>
        <dbReference type="ChEBI" id="CHEBI:15980"/>
        <dbReference type="ChEBI" id="CHEBI:57783"/>
        <dbReference type="ChEBI" id="CHEBI:58349"/>
        <dbReference type="EC" id="1.1.1.169"/>
    </reaction>
</comment>
<dbReference type="Gene3D" id="1.10.1040.10">
    <property type="entry name" value="N-(1-d-carboxylethyl)-l-norvaline Dehydrogenase, domain 2"/>
    <property type="match status" value="1"/>
</dbReference>
<proteinExistence type="inferred from homology"/>
<dbReference type="InterPro" id="IPR036291">
    <property type="entry name" value="NAD(P)-bd_dom_sf"/>
</dbReference>
<evidence type="ECO:0000313" key="7">
    <source>
        <dbReference type="EMBL" id="KAG2183732.1"/>
    </source>
</evidence>
<dbReference type="GO" id="GO:0015940">
    <property type="term" value="P:pantothenate biosynthetic process"/>
    <property type="evidence" value="ECO:0007669"/>
    <property type="project" value="InterPro"/>
</dbReference>
<dbReference type="FunFam" id="1.10.1040.10:FF:000017">
    <property type="entry name" value="2-dehydropantoate 2-reductase"/>
    <property type="match status" value="1"/>
</dbReference>
<comment type="caution">
    <text evidence="7">The sequence shown here is derived from an EMBL/GenBank/DDBJ whole genome shotgun (WGS) entry which is preliminary data.</text>
</comment>
<dbReference type="EMBL" id="JAEPQZ010000003">
    <property type="protein sequence ID" value="KAG2183732.1"/>
    <property type="molecule type" value="Genomic_DNA"/>
</dbReference>
<evidence type="ECO:0000313" key="8">
    <source>
        <dbReference type="Proteomes" id="UP000654370"/>
    </source>
</evidence>
<feature type="domain" description="Ketopantoate reductase C-terminal" evidence="6">
    <location>
        <begin position="189"/>
        <end position="312"/>
    </location>
</feature>